<dbReference type="Proteomes" id="UP001157502">
    <property type="component" value="Chromosome 12"/>
</dbReference>
<reference evidence="1" key="1">
    <citation type="submission" date="2021-05" db="EMBL/GenBank/DDBJ databases">
        <authorList>
            <person name="Pan Q."/>
            <person name="Jouanno E."/>
            <person name="Zahm M."/>
            <person name="Klopp C."/>
            <person name="Cabau C."/>
            <person name="Louis A."/>
            <person name="Berthelot C."/>
            <person name="Parey E."/>
            <person name="Roest Crollius H."/>
            <person name="Montfort J."/>
            <person name="Robinson-Rechavi M."/>
            <person name="Bouchez O."/>
            <person name="Lampietro C."/>
            <person name="Lopez Roques C."/>
            <person name="Donnadieu C."/>
            <person name="Postlethwait J."/>
            <person name="Bobe J."/>
            <person name="Dillon D."/>
            <person name="Chandos A."/>
            <person name="von Hippel F."/>
            <person name="Guiguen Y."/>
        </authorList>
    </citation>
    <scope>NUCLEOTIDE SEQUENCE</scope>
    <source>
        <strain evidence="1">YG-Jan2019</strain>
    </source>
</reference>
<proteinExistence type="predicted"/>
<accession>A0ACC2GKU5</accession>
<evidence type="ECO:0000313" key="2">
    <source>
        <dbReference type="Proteomes" id="UP001157502"/>
    </source>
</evidence>
<organism evidence="1 2">
    <name type="scientific">Dallia pectoralis</name>
    <name type="common">Alaska blackfish</name>
    <dbReference type="NCBI Taxonomy" id="75939"/>
    <lineage>
        <taxon>Eukaryota</taxon>
        <taxon>Metazoa</taxon>
        <taxon>Chordata</taxon>
        <taxon>Craniata</taxon>
        <taxon>Vertebrata</taxon>
        <taxon>Euteleostomi</taxon>
        <taxon>Actinopterygii</taxon>
        <taxon>Neopterygii</taxon>
        <taxon>Teleostei</taxon>
        <taxon>Protacanthopterygii</taxon>
        <taxon>Esociformes</taxon>
        <taxon>Umbridae</taxon>
        <taxon>Dallia</taxon>
    </lineage>
</organism>
<protein>
    <submittedName>
        <fullName evidence="1">Uncharacterized protein</fullName>
    </submittedName>
</protein>
<comment type="caution">
    <text evidence="1">The sequence shown here is derived from an EMBL/GenBank/DDBJ whole genome shotgun (WGS) entry which is preliminary data.</text>
</comment>
<evidence type="ECO:0000313" key="1">
    <source>
        <dbReference type="EMBL" id="KAJ8004070.1"/>
    </source>
</evidence>
<keyword evidence="2" id="KW-1185">Reference proteome</keyword>
<sequence length="127" mass="15286">MNEENMVRLNSIRRVTLTVTTSYRWGRPAPPRSLTVSHRPSDHYRTIGRADRLHHAPSLCPSDLQTQGEERSEHRDVGGREECRHLTCKTKDSQEREELREKSEREKEIERRGRWRERGRKKEEKWR</sequence>
<gene>
    <name evidence="1" type="ORF">DPEC_G00154970</name>
</gene>
<name>A0ACC2GKU5_DALPE</name>
<dbReference type="EMBL" id="CM055739">
    <property type="protein sequence ID" value="KAJ8004070.1"/>
    <property type="molecule type" value="Genomic_DNA"/>
</dbReference>